<dbReference type="EMBL" id="JBHMCT010000052">
    <property type="protein sequence ID" value="MFB9558628.1"/>
    <property type="molecule type" value="Genomic_DNA"/>
</dbReference>
<protein>
    <submittedName>
        <fullName evidence="1">Major capsid protein</fullName>
    </submittedName>
</protein>
<sequence length="176" mass="19230">ADAIADELAWLEILRASGAPMPDKVVTSYKARALLAANDAYRAAYYGSVNGSNTPTATLAPNEVNAVRARYNLPPIEIYDVQIPLDDGTMKRPIPEDRWIMVPPNRNQWAETQYGITAESIALTTGDNPAIELEEAPGIIVTHGWQDDPVQVWTKGAAVAMPVMYVPDIHITAKVF</sequence>
<organism evidence="1 2">
    <name type="scientific">Streptomyces roseoviridis</name>
    <dbReference type="NCBI Taxonomy" id="67361"/>
    <lineage>
        <taxon>Bacteria</taxon>
        <taxon>Bacillati</taxon>
        <taxon>Actinomycetota</taxon>
        <taxon>Actinomycetes</taxon>
        <taxon>Kitasatosporales</taxon>
        <taxon>Streptomycetaceae</taxon>
        <taxon>Streptomyces</taxon>
    </lineage>
</organism>
<dbReference type="Pfam" id="PF03864">
    <property type="entry name" value="Phage_cap_E"/>
    <property type="match status" value="1"/>
</dbReference>
<evidence type="ECO:0000313" key="1">
    <source>
        <dbReference type="EMBL" id="MFB9558628.1"/>
    </source>
</evidence>
<feature type="non-terminal residue" evidence="1">
    <location>
        <position position="1"/>
    </location>
</feature>
<keyword evidence="2" id="KW-1185">Reference proteome</keyword>
<evidence type="ECO:0000313" key="2">
    <source>
        <dbReference type="Proteomes" id="UP001589716"/>
    </source>
</evidence>
<accession>A0ABV5QZY7</accession>
<dbReference type="Proteomes" id="UP001589716">
    <property type="component" value="Unassembled WGS sequence"/>
</dbReference>
<gene>
    <name evidence="1" type="ORF">ACFFTP_31165</name>
</gene>
<reference evidence="1 2" key="1">
    <citation type="submission" date="2024-09" db="EMBL/GenBank/DDBJ databases">
        <authorList>
            <person name="Sun Q."/>
            <person name="Mori K."/>
        </authorList>
    </citation>
    <scope>NUCLEOTIDE SEQUENCE [LARGE SCALE GENOMIC DNA]</scope>
    <source>
        <strain evidence="1 2">JCM 4414</strain>
    </source>
</reference>
<dbReference type="RefSeq" id="WP_382746234.1">
    <property type="nucleotide sequence ID" value="NZ_JBHMCT010000052.1"/>
</dbReference>
<comment type="caution">
    <text evidence="1">The sequence shown here is derived from an EMBL/GenBank/DDBJ whole genome shotgun (WGS) entry which is preliminary data.</text>
</comment>
<name>A0ABV5QZY7_9ACTN</name>
<dbReference type="InterPro" id="IPR005564">
    <property type="entry name" value="Major_capsid_GpE"/>
</dbReference>
<proteinExistence type="predicted"/>